<reference evidence="2" key="1">
    <citation type="submission" date="2021-01" db="EMBL/GenBank/DDBJ databases">
        <authorList>
            <person name="Corre E."/>
            <person name="Pelletier E."/>
            <person name="Niang G."/>
            <person name="Scheremetjew M."/>
            <person name="Finn R."/>
            <person name="Kale V."/>
            <person name="Holt S."/>
            <person name="Cochrane G."/>
            <person name="Meng A."/>
            <person name="Brown T."/>
            <person name="Cohen L."/>
        </authorList>
    </citation>
    <scope>NUCLEOTIDE SEQUENCE</scope>
    <source>
        <strain evidence="2">CCMP281</strain>
    </source>
</reference>
<dbReference type="Gene3D" id="1.10.238.10">
    <property type="entry name" value="EF-hand"/>
    <property type="match status" value="1"/>
</dbReference>
<feature type="domain" description="EF-hand" evidence="1">
    <location>
        <begin position="35"/>
        <end position="70"/>
    </location>
</feature>
<dbReference type="EMBL" id="HBHX01056403">
    <property type="protein sequence ID" value="CAE0136183.1"/>
    <property type="molecule type" value="Transcribed_RNA"/>
</dbReference>
<evidence type="ECO:0000313" key="3">
    <source>
        <dbReference type="EMBL" id="CAE0136183.1"/>
    </source>
</evidence>
<dbReference type="GO" id="GO:0005509">
    <property type="term" value="F:calcium ion binding"/>
    <property type="evidence" value="ECO:0007669"/>
    <property type="project" value="InterPro"/>
</dbReference>
<dbReference type="InterPro" id="IPR011992">
    <property type="entry name" value="EF-hand-dom_pair"/>
</dbReference>
<name>A0A6T9LFB1_9EUKA</name>
<protein>
    <recommendedName>
        <fullName evidence="1">EF-hand domain-containing protein</fullName>
    </recommendedName>
</protein>
<dbReference type="AlphaFoldDB" id="A0A6T9LFB1"/>
<evidence type="ECO:0000313" key="2">
    <source>
        <dbReference type="EMBL" id="CAE0136171.1"/>
    </source>
</evidence>
<evidence type="ECO:0000259" key="1">
    <source>
        <dbReference type="PROSITE" id="PS50222"/>
    </source>
</evidence>
<proteinExistence type="predicted"/>
<dbReference type="EMBL" id="HBHX01056392">
    <property type="protein sequence ID" value="CAE0136171.1"/>
    <property type="molecule type" value="Transcribed_RNA"/>
</dbReference>
<accession>A0A6T9LFB1</accession>
<gene>
    <name evidence="2" type="ORF">HERI1096_LOCUS31104</name>
    <name evidence="3" type="ORF">HERI1096_LOCUS31110</name>
</gene>
<organism evidence="2">
    <name type="scientific">Haptolina ericina</name>
    <dbReference type="NCBI Taxonomy" id="156174"/>
    <lineage>
        <taxon>Eukaryota</taxon>
        <taxon>Haptista</taxon>
        <taxon>Haptophyta</taxon>
        <taxon>Prymnesiophyceae</taxon>
        <taxon>Prymnesiales</taxon>
        <taxon>Prymnesiaceae</taxon>
        <taxon>Haptolina</taxon>
    </lineage>
</organism>
<sequence length="198" mass="21592">MKKSGGTSPCRSLLKSDSQFHNDIKLNDGATSLPISEADLAAAFEFFDIEGQGNITAADLKQRLGPFYKNLPPKDIKMLLGEGNFTKEVLRGLLRQNELGNYDPVKEAFKAYDPHGTGFAEPSMLRSIFQGLGYGEITVEDLAALVRATPSPALNVPRSRTPPPCALISLCQSIPTLGRMPVWPGGGRRSGWRRQDFA</sequence>
<dbReference type="PROSITE" id="PS50222">
    <property type="entry name" value="EF_HAND_2"/>
    <property type="match status" value="1"/>
</dbReference>
<dbReference type="SUPFAM" id="SSF47473">
    <property type="entry name" value="EF-hand"/>
    <property type="match status" value="1"/>
</dbReference>
<dbReference type="InterPro" id="IPR002048">
    <property type="entry name" value="EF_hand_dom"/>
</dbReference>